<dbReference type="PANTHER" id="PTHR23500:SF453">
    <property type="entry name" value="POLYOL TRANSPORTER 3-RELATED"/>
    <property type="match status" value="1"/>
</dbReference>
<dbReference type="InterPro" id="IPR036259">
    <property type="entry name" value="MFS_trans_sf"/>
</dbReference>
<feature type="transmembrane region" description="Helical" evidence="11">
    <location>
        <begin position="346"/>
        <end position="368"/>
    </location>
</feature>
<keyword evidence="6" id="KW-0769">Symport</keyword>
<dbReference type="PANTHER" id="PTHR23500">
    <property type="entry name" value="SOLUTE CARRIER FAMILY 2, FACILITATED GLUCOSE TRANSPORTER"/>
    <property type="match status" value="1"/>
</dbReference>
<dbReference type="PROSITE" id="PS50850">
    <property type="entry name" value="MFS"/>
    <property type="match status" value="1"/>
</dbReference>
<evidence type="ECO:0000256" key="6">
    <source>
        <dbReference type="ARBA" id="ARBA00022847"/>
    </source>
</evidence>
<feature type="transmembrane region" description="Helical" evidence="11">
    <location>
        <begin position="449"/>
        <end position="467"/>
    </location>
</feature>
<protein>
    <recommendedName>
        <fullName evidence="12">Major facilitator superfamily (MFS) profile domain-containing protein</fullName>
    </recommendedName>
</protein>
<dbReference type="InterPro" id="IPR005828">
    <property type="entry name" value="MFS_sugar_transport-like"/>
</dbReference>
<keyword evidence="8 11" id="KW-0472">Membrane</keyword>
<evidence type="ECO:0000313" key="14">
    <source>
        <dbReference type="EMBL" id="PKI78570.1"/>
    </source>
</evidence>
<reference evidence="14 16" key="3">
    <citation type="submission" date="2017-11" db="EMBL/GenBank/DDBJ databases">
        <title>De-novo sequencing of pomegranate (Punica granatum L.) genome.</title>
        <authorList>
            <person name="Akparov Z."/>
            <person name="Amiraslanov A."/>
            <person name="Hajiyeva S."/>
            <person name="Abbasov M."/>
            <person name="Kaur K."/>
            <person name="Hamwieh A."/>
            <person name="Solovyev V."/>
            <person name="Salamov A."/>
            <person name="Braich B."/>
            <person name="Kosarev P."/>
            <person name="Mahmoud A."/>
            <person name="Hajiyev E."/>
            <person name="Babayeva S."/>
            <person name="Izzatullayeva V."/>
            <person name="Mammadov A."/>
            <person name="Mammadov A."/>
            <person name="Sharifova S."/>
            <person name="Ojaghi J."/>
            <person name="Eynullazada K."/>
            <person name="Bayramov B."/>
            <person name="Abdulazimova A."/>
            <person name="Shahmuradov I."/>
        </authorList>
    </citation>
    <scope>NUCLEOTIDE SEQUENCE [LARGE SCALE GENOMIC DNA]</scope>
    <source>
        <strain evidence="14">AG2017</strain>
        <strain evidence="16">cv. AG2017</strain>
        <tissue evidence="14">Leaf</tissue>
    </source>
</reference>
<dbReference type="EMBL" id="PGOL01000039">
    <property type="protein sequence ID" value="PKI78570.1"/>
    <property type="molecule type" value="Genomic_DNA"/>
</dbReference>
<feature type="transmembrane region" description="Helical" evidence="11">
    <location>
        <begin position="59"/>
        <end position="78"/>
    </location>
</feature>
<dbReference type="InterPro" id="IPR003663">
    <property type="entry name" value="Sugar/inositol_transpt"/>
</dbReference>
<evidence type="ECO:0000313" key="16">
    <source>
        <dbReference type="Proteomes" id="UP000233551"/>
    </source>
</evidence>
<dbReference type="STRING" id="22663.A0A218W0U0"/>
<feature type="transmembrane region" description="Helical" evidence="11">
    <location>
        <begin position="316"/>
        <end position="334"/>
    </location>
</feature>
<feature type="transmembrane region" description="Helical" evidence="11">
    <location>
        <begin position="21"/>
        <end position="47"/>
    </location>
</feature>
<evidence type="ECO:0000256" key="10">
    <source>
        <dbReference type="SAM" id="MobiDB-lite"/>
    </source>
</evidence>
<dbReference type="FunFam" id="1.20.1250.20:FF:000025">
    <property type="entry name" value="probable polyol transporter 4"/>
    <property type="match status" value="1"/>
</dbReference>
<dbReference type="OrthoDB" id="6339427at2759"/>
<dbReference type="InterPro" id="IPR020846">
    <property type="entry name" value="MFS_dom"/>
</dbReference>
<dbReference type="GeneID" id="116198860"/>
<dbReference type="GO" id="GO:0015144">
    <property type="term" value="F:carbohydrate transmembrane transporter activity"/>
    <property type="evidence" value="ECO:0007669"/>
    <property type="project" value="InterPro"/>
</dbReference>
<organism evidence="13 15">
    <name type="scientific">Punica granatum</name>
    <name type="common">Pomegranate</name>
    <dbReference type="NCBI Taxonomy" id="22663"/>
    <lineage>
        <taxon>Eukaryota</taxon>
        <taxon>Viridiplantae</taxon>
        <taxon>Streptophyta</taxon>
        <taxon>Embryophyta</taxon>
        <taxon>Tracheophyta</taxon>
        <taxon>Spermatophyta</taxon>
        <taxon>Magnoliopsida</taxon>
        <taxon>eudicotyledons</taxon>
        <taxon>Gunneridae</taxon>
        <taxon>Pentapetalae</taxon>
        <taxon>rosids</taxon>
        <taxon>malvids</taxon>
        <taxon>Myrtales</taxon>
        <taxon>Lythraceae</taxon>
        <taxon>Punica</taxon>
    </lineage>
</organism>
<dbReference type="EMBL" id="MTKT01005554">
    <property type="protein sequence ID" value="OWM66365.1"/>
    <property type="molecule type" value="Genomic_DNA"/>
</dbReference>
<evidence type="ECO:0000256" key="8">
    <source>
        <dbReference type="ARBA" id="ARBA00023136"/>
    </source>
</evidence>
<evidence type="ECO:0000256" key="3">
    <source>
        <dbReference type="ARBA" id="ARBA00022448"/>
    </source>
</evidence>
<reference evidence="15" key="1">
    <citation type="journal article" date="2017" name="Plant J.">
        <title>The pomegranate (Punica granatum L.) genome and the genomics of punicalagin biosynthesis.</title>
        <authorList>
            <person name="Qin G."/>
            <person name="Xu C."/>
            <person name="Ming R."/>
            <person name="Tang H."/>
            <person name="Guyot R."/>
            <person name="Kramer E.M."/>
            <person name="Hu Y."/>
            <person name="Yi X."/>
            <person name="Qi Y."/>
            <person name="Xu X."/>
            <person name="Gao Z."/>
            <person name="Pan H."/>
            <person name="Jian J."/>
            <person name="Tian Y."/>
            <person name="Yue Z."/>
            <person name="Xu Y."/>
        </authorList>
    </citation>
    <scope>NUCLEOTIDE SEQUENCE [LARGE SCALE GENOMIC DNA]</scope>
    <source>
        <strain evidence="15">cv. Dabenzi</strain>
    </source>
</reference>
<feature type="transmembrane region" description="Helical" evidence="11">
    <location>
        <begin position="147"/>
        <end position="170"/>
    </location>
</feature>
<keyword evidence="16" id="KW-1185">Reference proteome</keyword>
<evidence type="ECO:0000313" key="15">
    <source>
        <dbReference type="Proteomes" id="UP000197138"/>
    </source>
</evidence>
<feature type="transmembrane region" description="Helical" evidence="11">
    <location>
        <begin position="114"/>
        <end position="135"/>
    </location>
</feature>
<feature type="region of interest" description="Disordered" evidence="10">
    <location>
        <begin position="481"/>
        <end position="502"/>
    </location>
</feature>
<evidence type="ECO:0000256" key="11">
    <source>
        <dbReference type="SAM" id="Phobius"/>
    </source>
</evidence>
<evidence type="ECO:0000256" key="2">
    <source>
        <dbReference type="ARBA" id="ARBA00010992"/>
    </source>
</evidence>
<name>A0A218W0U0_PUNGR</name>
<accession>A0A218W0U0</accession>
<dbReference type="GO" id="GO:0015293">
    <property type="term" value="F:symporter activity"/>
    <property type="evidence" value="ECO:0007669"/>
    <property type="project" value="UniProtKB-KW"/>
</dbReference>
<dbReference type="AlphaFoldDB" id="A0A218W0U0"/>
<evidence type="ECO:0000256" key="7">
    <source>
        <dbReference type="ARBA" id="ARBA00022989"/>
    </source>
</evidence>
<dbReference type="Pfam" id="PF00083">
    <property type="entry name" value="Sugar_tr"/>
    <property type="match status" value="1"/>
</dbReference>
<dbReference type="PROSITE" id="PS00216">
    <property type="entry name" value="SUGAR_TRANSPORT_1"/>
    <property type="match status" value="1"/>
</dbReference>
<proteinExistence type="inferred from homology"/>
<reference evidence="13" key="2">
    <citation type="submission" date="2017-06" db="EMBL/GenBank/DDBJ databases">
        <title>The pomegranate genome and the genomics of punicalagin biosynthesis.</title>
        <authorList>
            <person name="Xu C."/>
        </authorList>
    </citation>
    <scope>NUCLEOTIDE SEQUENCE [LARGE SCALE GENOMIC DNA]</scope>
    <source>
        <tissue evidence="13">Fresh leaf</tissue>
    </source>
</reference>
<dbReference type="InterPro" id="IPR045262">
    <property type="entry name" value="STP/PLT_plant"/>
</dbReference>
<dbReference type="SUPFAM" id="SSF103473">
    <property type="entry name" value="MFS general substrate transporter"/>
    <property type="match status" value="1"/>
</dbReference>
<dbReference type="GO" id="GO:0016020">
    <property type="term" value="C:membrane"/>
    <property type="evidence" value="ECO:0007669"/>
    <property type="project" value="UniProtKB-SubCell"/>
</dbReference>
<dbReference type="Proteomes" id="UP000197138">
    <property type="component" value="Unassembled WGS sequence"/>
</dbReference>
<dbReference type="PRINTS" id="PR00171">
    <property type="entry name" value="SUGRTRNSPORT"/>
</dbReference>
<dbReference type="NCBIfam" id="TIGR00879">
    <property type="entry name" value="SP"/>
    <property type="match status" value="1"/>
</dbReference>
<comment type="caution">
    <text evidence="13">The sequence shown here is derived from an EMBL/GenBank/DDBJ whole genome shotgun (WGS) entry which is preliminary data.</text>
</comment>
<feature type="transmembrane region" description="Helical" evidence="11">
    <location>
        <begin position="90"/>
        <end position="108"/>
    </location>
</feature>
<dbReference type="InterPro" id="IPR005829">
    <property type="entry name" value="Sugar_transporter_CS"/>
</dbReference>
<keyword evidence="4" id="KW-0762">Sugar transport</keyword>
<evidence type="ECO:0000256" key="4">
    <source>
        <dbReference type="ARBA" id="ARBA00022597"/>
    </source>
</evidence>
<evidence type="ECO:0000256" key="9">
    <source>
        <dbReference type="RuleBase" id="RU003346"/>
    </source>
</evidence>
<sequence>MVSVEEGAGGKPRGGGFKYACACAIVASMINIIFGYDTGVISGALIFIKKDLLIGDTQVEVLAGILNLCALVGTLVAGRISDYIGRRYTIVLASLIFMVGSVLMGWAPNYGVLMAGRCTAGISVGFALMIAPVYISEVAAPSARGMLTGISEVCISVGILSGYVSNLVFARMALRLGWRLMLGIAAAPSLMLALGILQMPESPRWLVLQGRLRDAKAILRKVSSSDEEADVRFRDILAAAGINPDCTDDYIDIPDNVSSGKGVWKELLIKPTPSVRWVLLAALGIHFFEHATGIQAVILYSPRIFKKAGVTSQKKLLLATVGVGLTKLTFVFLSTLLMDRVGRRKLLLGSTVGIIVSLSGLGLCLTIVEHSKEKLLWALVLSIVATYAFVALMSFGLGPVTWVYSTEIFPLRLRAQGMAIGVAVNRFMNAAVSMSFLSISHTITIGGSFFMFAGIAVVALIFFYFFLPETKEKSLEEIEMMFGRESQPKPKPKPKDSNAGNQ</sequence>
<gene>
    <name evidence="13" type="ORF">CDL15_Pgr013582</name>
    <name evidence="14" type="ORF">CRG98_001042</name>
</gene>
<evidence type="ECO:0000256" key="5">
    <source>
        <dbReference type="ARBA" id="ARBA00022692"/>
    </source>
</evidence>
<keyword evidence="5 11" id="KW-0812">Transmembrane</keyword>
<dbReference type="Proteomes" id="UP000233551">
    <property type="component" value="Unassembled WGS sequence"/>
</dbReference>
<keyword evidence="3 9" id="KW-0813">Transport</keyword>
<evidence type="ECO:0000256" key="1">
    <source>
        <dbReference type="ARBA" id="ARBA00004141"/>
    </source>
</evidence>
<comment type="similarity">
    <text evidence="2 9">Belongs to the major facilitator superfamily. Sugar transporter (TC 2.A.1.1) family.</text>
</comment>
<comment type="subcellular location">
    <subcellularLocation>
        <location evidence="1">Membrane</location>
        <topology evidence="1">Multi-pass membrane protein</topology>
    </subcellularLocation>
</comment>
<evidence type="ECO:0000313" key="13">
    <source>
        <dbReference type="EMBL" id="OWM66365.1"/>
    </source>
</evidence>
<evidence type="ECO:0000259" key="12">
    <source>
        <dbReference type="PROSITE" id="PS50850"/>
    </source>
</evidence>
<keyword evidence="7 11" id="KW-1133">Transmembrane helix</keyword>
<feature type="transmembrane region" description="Helical" evidence="11">
    <location>
        <begin position="176"/>
        <end position="197"/>
    </location>
</feature>
<feature type="transmembrane region" description="Helical" evidence="11">
    <location>
        <begin position="375"/>
        <end position="397"/>
    </location>
</feature>
<feature type="domain" description="Major facilitator superfamily (MFS) profile" evidence="12">
    <location>
        <begin position="23"/>
        <end position="471"/>
    </location>
</feature>
<dbReference type="Gene3D" id="1.20.1250.20">
    <property type="entry name" value="MFS general substrate transporter like domains"/>
    <property type="match status" value="1"/>
</dbReference>